<name>A0AAX2CHZ0_9BACI</name>
<dbReference type="GO" id="GO:0046677">
    <property type="term" value="P:response to antibiotic"/>
    <property type="evidence" value="ECO:0007669"/>
    <property type="project" value="InterPro"/>
</dbReference>
<dbReference type="Gene3D" id="3.40.710.10">
    <property type="entry name" value="DD-peptidase/beta-lactamase superfamily"/>
    <property type="match status" value="1"/>
</dbReference>
<keyword evidence="3" id="KW-0645">Protease</keyword>
<dbReference type="RefSeq" id="WP_048723709.1">
    <property type="nucleotide sequence ID" value="NZ_CP024096.1"/>
</dbReference>
<sequence>MKKVIVCAGIVAMLMLLVSGNFLAKKVWSSNNDDAQYIASFVEEHKDEKNSALLIKRNDKVVYSVNPDVVLPVASTMKLIVALEFTKQVTEGKIDPNSYVSIHDVNRYYVPNTDGGAQERWQKYLQRKGKIDENAVSLEEVARGMMKFSSNANAEYLMEKLGLDNVNQNLKNLALPSHEPLFPIVSSLYIPGYLHKELHVPKYQIEKKLKEMSQEQYRQYAMVIHERLKNKGAMLQKEIPLYLEERYDKIWSDRLPAASANDYMILLQKVNHKAGFAKAEAKEWASLVETDMSTKKYRKIFRHAGQKNGYTPWTLAKAVYATDKFGNCTEIVFLANHLNEDDSAELRKHLRNLHFQILQNEKYNATVIK</sequence>
<keyword evidence="3" id="KW-0121">Carboxypeptidase</keyword>
<dbReference type="InterPro" id="IPR000871">
    <property type="entry name" value="Beta-lactam_class-A"/>
</dbReference>
<protein>
    <submittedName>
        <fullName evidence="3">D-alanyl-D-alanine carboxypeptidase</fullName>
    </submittedName>
</protein>
<dbReference type="EMBL" id="FMIK01000030">
    <property type="protein sequence ID" value="SCL95305.1"/>
    <property type="molecule type" value="Genomic_DNA"/>
</dbReference>
<dbReference type="Pfam" id="PF13354">
    <property type="entry name" value="Beta-lactamase2"/>
    <property type="match status" value="1"/>
</dbReference>
<evidence type="ECO:0000259" key="2">
    <source>
        <dbReference type="Pfam" id="PF13354"/>
    </source>
</evidence>
<keyword evidence="3" id="KW-0378">Hydrolase</keyword>
<evidence type="ECO:0000313" key="4">
    <source>
        <dbReference type="Proteomes" id="UP000242164"/>
    </source>
</evidence>
<feature type="chain" id="PRO_5043387833" evidence="1">
    <location>
        <begin position="25"/>
        <end position="369"/>
    </location>
</feature>
<dbReference type="GO" id="GO:0004180">
    <property type="term" value="F:carboxypeptidase activity"/>
    <property type="evidence" value="ECO:0007669"/>
    <property type="project" value="UniProtKB-KW"/>
</dbReference>
<accession>A0AAX2CHZ0</accession>
<evidence type="ECO:0000313" key="3">
    <source>
        <dbReference type="EMBL" id="SCL95305.1"/>
    </source>
</evidence>
<dbReference type="PANTHER" id="PTHR35333:SF3">
    <property type="entry name" value="BETA-LACTAMASE-TYPE TRANSPEPTIDASE FOLD CONTAINING PROTEIN"/>
    <property type="match status" value="1"/>
</dbReference>
<comment type="caution">
    <text evidence="3">The sequence shown here is derived from an EMBL/GenBank/DDBJ whole genome shotgun (WGS) entry which is preliminary data.</text>
</comment>
<dbReference type="GO" id="GO:0030655">
    <property type="term" value="P:beta-lactam antibiotic catabolic process"/>
    <property type="evidence" value="ECO:0007669"/>
    <property type="project" value="InterPro"/>
</dbReference>
<evidence type="ECO:0000256" key="1">
    <source>
        <dbReference type="SAM" id="SignalP"/>
    </source>
</evidence>
<dbReference type="GO" id="GO:0008800">
    <property type="term" value="F:beta-lactamase activity"/>
    <property type="evidence" value="ECO:0007669"/>
    <property type="project" value="InterPro"/>
</dbReference>
<dbReference type="SUPFAM" id="SSF56601">
    <property type="entry name" value="beta-lactamase/transpeptidase-like"/>
    <property type="match status" value="1"/>
</dbReference>
<organism evidence="3 4">
    <name type="scientific">Bacillus cytotoxicus</name>
    <dbReference type="NCBI Taxonomy" id="580165"/>
    <lineage>
        <taxon>Bacteria</taxon>
        <taxon>Bacillati</taxon>
        <taxon>Bacillota</taxon>
        <taxon>Bacilli</taxon>
        <taxon>Bacillales</taxon>
        <taxon>Bacillaceae</taxon>
        <taxon>Bacillus</taxon>
        <taxon>Bacillus cereus group</taxon>
    </lineage>
</organism>
<proteinExistence type="predicted"/>
<feature type="signal peptide" evidence="1">
    <location>
        <begin position="1"/>
        <end position="24"/>
    </location>
</feature>
<dbReference type="InterPro" id="IPR045155">
    <property type="entry name" value="Beta-lactam_cat"/>
</dbReference>
<dbReference type="InterPro" id="IPR012338">
    <property type="entry name" value="Beta-lactam/transpept-like"/>
</dbReference>
<reference evidence="3 4" key="1">
    <citation type="submission" date="2016-08" db="EMBL/GenBank/DDBJ databases">
        <authorList>
            <person name="Loux V."/>
            <person name="Rue O."/>
        </authorList>
    </citation>
    <scope>NUCLEOTIDE SEQUENCE [LARGE SCALE GENOMIC DNA]</scope>
    <source>
        <strain evidence="3 4">AFSSA_08CEB44bac</strain>
    </source>
</reference>
<dbReference type="Proteomes" id="UP000242164">
    <property type="component" value="Unassembled WGS sequence"/>
</dbReference>
<dbReference type="AlphaFoldDB" id="A0AAX2CHZ0"/>
<keyword evidence="1" id="KW-0732">Signal</keyword>
<gene>
    <name evidence="3" type="ORF">BCB44BAC_02533</name>
</gene>
<dbReference type="PANTHER" id="PTHR35333">
    <property type="entry name" value="BETA-LACTAMASE"/>
    <property type="match status" value="1"/>
</dbReference>
<feature type="domain" description="Beta-lactamase class A catalytic" evidence="2">
    <location>
        <begin position="61"/>
        <end position="176"/>
    </location>
</feature>